<sequence length="61" mass="6947">MELMDEALDAGWGAPHGPGLAAQFMDEMGFQVGLRVRSKLKLKYMTSFGRMKLQICLRMRQ</sequence>
<dbReference type="AlphaFoldDB" id="A0A161XZ09"/>
<accession>A0A161XZ09</accession>
<name>A0A161XZ09_DAUCS</name>
<evidence type="ECO:0000313" key="2">
    <source>
        <dbReference type="EMBL" id="WOG92953.1"/>
    </source>
</evidence>
<evidence type="ECO:0000313" key="3">
    <source>
        <dbReference type="Proteomes" id="UP000077755"/>
    </source>
</evidence>
<keyword evidence="3" id="KW-1185">Reference proteome</keyword>
<gene>
    <name evidence="1" type="ORF">DCAR_010761</name>
    <name evidence="2" type="ORF">DCAR_0312231</name>
</gene>
<dbReference type="Gramene" id="KZN02007">
    <property type="protein sequence ID" value="KZN02007"/>
    <property type="gene ID" value="DCAR_010761"/>
</dbReference>
<dbReference type="Proteomes" id="UP000077755">
    <property type="component" value="Chromosome 3"/>
</dbReference>
<dbReference type="EMBL" id="LNRQ01000003">
    <property type="protein sequence ID" value="KZN02007.1"/>
    <property type="molecule type" value="Genomic_DNA"/>
</dbReference>
<reference evidence="2" key="2">
    <citation type="submission" date="2022-03" db="EMBL/GenBank/DDBJ databases">
        <title>Draft title - Genomic analysis of global carrot germplasm unveils the trajectory of domestication and the origin of high carotenoid orange carrot.</title>
        <authorList>
            <person name="Iorizzo M."/>
            <person name="Ellison S."/>
            <person name="Senalik D."/>
            <person name="Macko-Podgorni A."/>
            <person name="Grzebelus D."/>
            <person name="Bostan H."/>
            <person name="Rolling W."/>
            <person name="Curaba J."/>
            <person name="Simon P."/>
        </authorList>
    </citation>
    <scope>NUCLEOTIDE SEQUENCE</scope>
    <source>
        <tissue evidence="2">Leaf</tissue>
    </source>
</reference>
<evidence type="ECO:0000313" key="1">
    <source>
        <dbReference type="EMBL" id="KZN02007.1"/>
    </source>
</evidence>
<organism evidence="1">
    <name type="scientific">Daucus carota subsp. sativus</name>
    <name type="common">Carrot</name>
    <dbReference type="NCBI Taxonomy" id="79200"/>
    <lineage>
        <taxon>Eukaryota</taxon>
        <taxon>Viridiplantae</taxon>
        <taxon>Streptophyta</taxon>
        <taxon>Embryophyta</taxon>
        <taxon>Tracheophyta</taxon>
        <taxon>Spermatophyta</taxon>
        <taxon>Magnoliopsida</taxon>
        <taxon>eudicotyledons</taxon>
        <taxon>Gunneridae</taxon>
        <taxon>Pentapetalae</taxon>
        <taxon>asterids</taxon>
        <taxon>campanulids</taxon>
        <taxon>Apiales</taxon>
        <taxon>Apiaceae</taxon>
        <taxon>Apioideae</taxon>
        <taxon>Scandiceae</taxon>
        <taxon>Daucinae</taxon>
        <taxon>Daucus</taxon>
        <taxon>Daucus sect. Daucus</taxon>
    </lineage>
</organism>
<protein>
    <submittedName>
        <fullName evidence="1">Uncharacterized protein</fullName>
    </submittedName>
</protein>
<reference evidence="1" key="1">
    <citation type="journal article" date="2016" name="Nat. Genet.">
        <title>A high-quality carrot genome assembly provides new insights into carotenoid accumulation and asterid genome evolution.</title>
        <authorList>
            <person name="Iorizzo M."/>
            <person name="Ellison S."/>
            <person name="Senalik D."/>
            <person name="Zeng P."/>
            <person name="Satapoomin P."/>
            <person name="Huang J."/>
            <person name="Bowman M."/>
            <person name="Iovene M."/>
            <person name="Sanseverino W."/>
            <person name="Cavagnaro P."/>
            <person name="Yildiz M."/>
            <person name="Macko-Podgorni A."/>
            <person name="Moranska E."/>
            <person name="Grzebelus E."/>
            <person name="Grzebelus D."/>
            <person name="Ashrafi H."/>
            <person name="Zheng Z."/>
            <person name="Cheng S."/>
            <person name="Spooner D."/>
            <person name="Van Deynze A."/>
            <person name="Simon P."/>
        </authorList>
    </citation>
    <scope>NUCLEOTIDE SEQUENCE [LARGE SCALE GENOMIC DNA]</scope>
    <source>
        <tissue evidence="1">Leaf</tissue>
    </source>
</reference>
<dbReference type="EMBL" id="CP093345">
    <property type="protein sequence ID" value="WOG92953.1"/>
    <property type="molecule type" value="Genomic_DNA"/>
</dbReference>
<proteinExistence type="predicted"/>